<dbReference type="InterPro" id="IPR011009">
    <property type="entry name" value="Kinase-like_dom_sf"/>
</dbReference>
<proteinExistence type="inferred from homology"/>
<evidence type="ECO:0000256" key="4">
    <source>
        <dbReference type="ARBA" id="ARBA00022777"/>
    </source>
</evidence>
<keyword evidence="7" id="KW-0614">Plasmid</keyword>
<gene>
    <name evidence="7" type="ORF">JWS13_01000</name>
</gene>
<reference evidence="7 8" key="2">
    <citation type="journal article" date="2022" name="Arch. Microbiol.">
        <title>Rhodococcus pseudokoreensis sp. nov. isolated from the rhizosphere of young M26 apple rootstocks.</title>
        <authorList>
            <person name="Kampfer P."/>
            <person name="Glaeser S.P."/>
            <person name="Blom J."/>
            <person name="Wolf J."/>
            <person name="Benning S."/>
            <person name="Schloter M."/>
            <person name="Neumann-Schaal M."/>
        </authorList>
    </citation>
    <scope>NUCLEOTIDE SEQUENCE [LARGE SCALE GENOMIC DNA]</scope>
    <source>
        <strain evidence="7 8">R79</strain>
    </source>
</reference>
<dbReference type="Pfam" id="PF01636">
    <property type="entry name" value="APH"/>
    <property type="match status" value="1"/>
</dbReference>
<dbReference type="PANTHER" id="PTHR34273">
    <property type="entry name" value="METHYLTHIORIBOSE KINASE"/>
    <property type="match status" value="1"/>
</dbReference>
<dbReference type="SUPFAM" id="SSF56112">
    <property type="entry name" value="Protein kinase-like (PK-like)"/>
    <property type="match status" value="1"/>
</dbReference>
<dbReference type="Gene3D" id="3.30.200.20">
    <property type="entry name" value="Phosphorylase Kinase, domain 1"/>
    <property type="match status" value="1"/>
</dbReference>
<dbReference type="InterPro" id="IPR002575">
    <property type="entry name" value="Aminoglycoside_PTrfase"/>
</dbReference>
<keyword evidence="3" id="KW-0547">Nucleotide-binding</keyword>
<evidence type="ECO:0000313" key="7">
    <source>
        <dbReference type="EMBL" id="QSE87289.1"/>
    </source>
</evidence>
<evidence type="ECO:0000313" key="8">
    <source>
        <dbReference type="Proteomes" id="UP000662986"/>
    </source>
</evidence>
<dbReference type="PANTHER" id="PTHR34273:SF2">
    <property type="entry name" value="METHYLTHIORIBOSE KINASE"/>
    <property type="match status" value="1"/>
</dbReference>
<evidence type="ECO:0000256" key="2">
    <source>
        <dbReference type="ARBA" id="ARBA00022679"/>
    </source>
</evidence>
<feature type="domain" description="Aminoglycoside phosphotransferase" evidence="6">
    <location>
        <begin position="28"/>
        <end position="235"/>
    </location>
</feature>
<evidence type="ECO:0000256" key="1">
    <source>
        <dbReference type="ARBA" id="ARBA00010165"/>
    </source>
</evidence>
<evidence type="ECO:0000256" key="5">
    <source>
        <dbReference type="ARBA" id="ARBA00022840"/>
    </source>
</evidence>
<protein>
    <submittedName>
        <fullName evidence="7">Aminoglycoside phosphotransferase family protein</fullName>
    </submittedName>
</protein>
<keyword evidence="4" id="KW-0418">Kinase</keyword>
<reference evidence="7 8" key="1">
    <citation type="journal article" date="2021" name="Microbiol. Resour. Announc.">
        <title>Complete Genome Sequences of Two Rhodococcus sp. Strains with Large and Linear Chromosomes, Isolated from Apple Rhizosphere.</title>
        <authorList>
            <person name="Benning S."/>
            <person name="Brugnone N."/>
            <person name="Siani R."/>
            <person name="Kublik S."/>
            <person name="Schloter M."/>
            <person name="Rad V."/>
        </authorList>
    </citation>
    <scope>NUCLEOTIDE SEQUENCE [LARGE SCALE GENOMIC DNA]</scope>
    <source>
        <strain evidence="7 8">R79</strain>
    </source>
</reference>
<geneLocation type="plasmid" evidence="7 8">
    <name>unnamed5</name>
</geneLocation>
<keyword evidence="2" id="KW-0808">Transferase</keyword>
<organism evidence="7 8">
    <name type="scientific">Rhodococcus pseudokoreensis</name>
    <dbReference type="NCBI Taxonomy" id="2811421"/>
    <lineage>
        <taxon>Bacteria</taxon>
        <taxon>Bacillati</taxon>
        <taxon>Actinomycetota</taxon>
        <taxon>Actinomycetes</taxon>
        <taxon>Mycobacteriales</taxon>
        <taxon>Nocardiaceae</taxon>
        <taxon>Rhodococcus</taxon>
    </lineage>
</organism>
<name>A0A974VXY7_9NOCA</name>
<evidence type="ECO:0000256" key="3">
    <source>
        <dbReference type="ARBA" id="ARBA00022741"/>
    </source>
</evidence>
<keyword evidence="8" id="KW-1185">Reference proteome</keyword>
<dbReference type="EMBL" id="CP070614">
    <property type="protein sequence ID" value="QSE87289.1"/>
    <property type="molecule type" value="Genomic_DNA"/>
</dbReference>
<comment type="similarity">
    <text evidence="1">Belongs to the methylthioribose kinase family.</text>
</comment>
<evidence type="ECO:0000259" key="6">
    <source>
        <dbReference type="Pfam" id="PF01636"/>
    </source>
</evidence>
<dbReference type="Gene3D" id="3.90.1200.10">
    <property type="match status" value="1"/>
</dbReference>
<dbReference type="RefSeq" id="WP_206003971.1">
    <property type="nucleotide sequence ID" value="NZ_CP070614.1"/>
</dbReference>
<accession>A0A974VXY7</accession>
<sequence>MTASDPRPHVLAFLRRQGLLRPGEDAELTPLTGGVSSDLWKVDLPTGTVCVKGALPQLKVAQQWLAPVSRNRVEYDWLRFAALMCPGQIPRVIAHDGQGLFAMEFLPPERYPVWKAQLLGGHVDIAAARGVGDLVGRLHSASAADPRSPQRFATDDNFDALRIEPFLRVTANAHPDLWERFAELARTTAGTHLAVVHGDVSPKNILLGPDGPVLLDAECAWFGDPAFDIAFCLNHLLIKAVKLPGHAAELRAAAHALADEHARYIDWEAPEGLDARVAALLPALALARIDGTSPVEYLDAAQRGEVRKVGRALLLDPAPTVGHLLDRWALSGAPA</sequence>
<dbReference type="Proteomes" id="UP000662986">
    <property type="component" value="Plasmid unnamed5"/>
</dbReference>
<keyword evidence="5" id="KW-0067">ATP-binding</keyword>